<sequence length="697" mass="79142">MRSTIIKKIMTAVFALMLPAVALAQESTDTIATQELQEIVIQAPKVVRKSDMDVFYPSVSAIEHSKNGLQMLKNLMIPTLTVNEALSSVTSSGQSVQVRINGREASLDQVRNLLPETIKRVEWIDNPGLRYKGANAVLNFIVINPSAGGSLMTQAMPALNCSWGQYNAGLKLNNGRSQFGMSANFKLTNKVEMHREYHEVFTYPDGQTLTRTETPTRGYMDATFGGLQLDYSYIKPDTTVLWVAVHGYKEWPETSLYEGLLSLSNSPDAILLHDYNSKKGFTPSFQAYLEQHFGRGQLIAIDFNGSLYNGRTTHNYNERNAATENQLTDVNTRIRDCNQAYGIEANYIKNWKNSRLTAGVSYTANRNRSTYENLGGAIFHQSQDKVYFFGEYFQRIKNVTLTAGLGAQYTSFLFKETDQGNSSWNLRPQFTATYRLNESSQFRLNFTTWQSAPTLAQTNVAPQQIDGFQWLVGNPHLKTSSSYMLTLRYNFTFPKVMGTFGIRAFTSPDAITPCFEWSEDRLIKSYENSRGLKNLSFYLSPQVEIIPEWLNVSGTIQYRAEQMRGRDYRLRNHDWSGDVTAMLQHWDFTLTAQYQRAQRDLWGESITWGESLSILALSYEWSKWEFTAGAICPFTKYDRGSKSLNKYNTNSTHIRLDMAPMPFIQVRYNIQWGHQKRGASKIVNADANVDQSSAGSR</sequence>
<dbReference type="AlphaFoldDB" id="A0A2V1IN70"/>
<dbReference type="EMBL" id="PUEC01000001">
    <property type="protein sequence ID" value="PWB04438.1"/>
    <property type="molecule type" value="Genomic_DNA"/>
</dbReference>
<dbReference type="GO" id="GO:0044718">
    <property type="term" value="P:siderophore transmembrane transport"/>
    <property type="evidence" value="ECO:0007669"/>
    <property type="project" value="TreeGrafter"/>
</dbReference>
<evidence type="ECO:0000313" key="4">
    <source>
        <dbReference type="Proteomes" id="UP000244905"/>
    </source>
</evidence>
<accession>A0A2V1IN70</accession>
<name>A0A2V1IN70_9BACT</name>
<dbReference type="InterPro" id="IPR039426">
    <property type="entry name" value="TonB-dep_rcpt-like"/>
</dbReference>
<feature type="signal peptide" evidence="2">
    <location>
        <begin position="1"/>
        <end position="24"/>
    </location>
</feature>
<comment type="caution">
    <text evidence="3">The sequence shown here is derived from an EMBL/GenBank/DDBJ whole genome shotgun (WGS) entry which is preliminary data.</text>
</comment>
<keyword evidence="4" id="KW-1185">Reference proteome</keyword>
<evidence type="ECO:0000256" key="2">
    <source>
        <dbReference type="SAM" id="SignalP"/>
    </source>
</evidence>
<dbReference type="PANTHER" id="PTHR30069:SF29">
    <property type="entry name" value="HEMOGLOBIN AND HEMOGLOBIN-HAPTOGLOBIN-BINDING PROTEIN 1-RELATED"/>
    <property type="match status" value="1"/>
</dbReference>
<keyword evidence="1 2" id="KW-0732">Signal</keyword>
<protein>
    <submittedName>
        <fullName evidence="3">Uncharacterized protein</fullName>
    </submittedName>
</protein>
<dbReference type="PANTHER" id="PTHR30069">
    <property type="entry name" value="TONB-DEPENDENT OUTER MEMBRANE RECEPTOR"/>
    <property type="match status" value="1"/>
</dbReference>
<evidence type="ECO:0000313" key="3">
    <source>
        <dbReference type="EMBL" id="PWB04438.1"/>
    </source>
</evidence>
<organism evidence="3 4">
    <name type="scientific">Duncaniella muris</name>
    <dbReference type="NCBI Taxonomy" id="2094150"/>
    <lineage>
        <taxon>Bacteria</taxon>
        <taxon>Pseudomonadati</taxon>
        <taxon>Bacteroidota</taxon>
        <taxon>Bacteroidia</taxon>
        <taxon>Bacteroidales</taxon>
        <taxon>Muribaculaceae</taxon>
        <taxon>Duncaniella</taxon>
    </lineage>
</organism>
<dbReference type="GO" id="GO:0015344">
    <property type="term" value="F:siderophore uptake transmembrane transporter activity"/>
    <property type="evidence" value="ECO:0007669"/>
    <property type="project" value="TreeGrafter"/>
</dbReference>
<dbReference type="Proteomes" id="UP000244905">
    <property type="component" value="Unassembled WGS sequence"/>
</dbReference>
<dbReference type="RefSeq" id="WP_107030994.1">
    <property type="nucleotide sequence ID" value="NZ_PUEC01000001.1"/>
</dbReference>
<feature type="chain" id="PRO_5015998084" evidence="2">
    <location>
        <begin position="25"/>
        <end position="697"/>
    </location>
</feature>
<dbReference type="SUPFAM" id="SSF56935">
    <property type="entry name" value="Porins"/>
    <property type="match status" value="1"/>
</dbReference>
<evidence type="ECO:0000256" key="1">
    <source>
        <dbReference type="ARBA" id="ARBA00022729"/>
    </source>
</evidence>
<proteinExistence type="predicted"/>
<reference evidence="4" key="1">
    <citation type="submission" date="2018-02" db="EMBL/GenBank/DDBJ databases">
        <authorList>
            <person name="Clavel T."/>
            <person name="Strowig T."/>
        </authorList>
    </citation>
    <scope>NUCLEOTIDE SEQUENCE [LARGE SCALE GENOMIC DNA]</scope>
    <source>
        <strain evidence="4">DSM 103720</strain>
    </source>
</reference>
<gene>
    <name evidence="3" type="ORF">C5O23_00530</name>
</gene>
<dbReference type="GeneID" id="82524833"/>